<name>A0ABU7I4T6_9SPHI</name>
<proteinExistence type="predicted"/>
<dbReference type="Proteomes" id="UP001336835">
    <property type="component" value="Unassembled WGS sequence"/>
</dbReference>
<evidence type="ECO:0000256" key="1">
    <source>
        <dbReference type="SAM" id="SignalP"/>
    </source>
</evidence>
<gene>
    <name evidence="2" type="ORF">VRU48_04760</name>
</gene>
<keyword evidence="3" id="KW-1185">Reference proteome</keyword>
<organism evidence="2 3">
    <name type="scientific">Pedobacter albus</name>
    <dbReference type="NCBI Taxonomy" id="3113905"/>
    <lineage>
        <taxon>Bacteria</taxon>
        <taxon>Pseudomonadati</taxon>
        <taxon>Bacteroidota</taxon>
        <taxon>Sphingobacteriia</taxon>
        <taxon>Sphingobacteriales</taxon>
        <taxon>Sphingobacteriaceae</taxon>
        <taxon>Pedobacter</taxon>
    </lineage>
</organism>
<feature type="signal peptide" evidence="1">
    <location>
        <begin position="1"/>
        <end position="19"/>
    </location>
</feature>
<reference evidence="2 3" key="1">
    <citation type="submission" date="2024-01" db="EMBL/GenBank/DDBJ databases">
        <title>Pedobacter sp. nov., isolated from fresh soil.</title>
        <authorList>
            <person name="Le N.T.T."/>
        </authorList>
    </citation>
    <scope>NUCLEOTIDE SEQUENCE [LARGE SCALE GENOMIC DNA]</scope>
    <source>
        <strain evidence="2 3">KR3-3</strain>
    </source>
</reference>
<evidence type="ECO:0000313" key="2">
    <source>
        <dbReference type="EMBL" id="MEE1944407.1"/>
    </source>
</evidence>
<feature type="chain" id="PRO_5045373094" evidence="1">
    <location>
        <begin position="20"/>
        <end position="281"/>
    </location>
</feature>
<dbReference type="EMBL" id="JAZDQT010000001">
    <property type="protein sequence ID" value="MEE1944407.1"/>
    <property type="molecule type" value="Genomic_DNA"/>
</dbReference>
<protein>
    <submittedName>
        <fullName evidence="2">Uncharacterized protein</fullName>
    </submittedName>
</protein>
<comment type="caution">
    <text evidence="2">The sequence shown here is derived from an EMBL/GenBank/DDBJ whole genome shotgun (WGS) entry which is preliminary data.</text>
</comment>
<keyword evidence="1" id="KW-0732">Signal</keyword>
<sequence>MKNITCLLASILLAIVVQAQELKLKPRKADALGGTAFAHSISDSTLSLVAREEIIFREIKNGNVPSFLRKFQKIVSKATIDNKDYELVFFVLPDYLAIGHNDDYFYMPMTPILAQKVANLLHCSLPTRKITDLIDQNATLKLTPQPIPPSKAMTTVPVFITHNDLVKQQMQPYLSQHANGALTVGNKKDIVISNKIYGETTPRVVIYGWHQLDGKPIQPLYNKHTNTWADYSHGVRLVQNTMWLNGKKTTLAKILADPLLSQLLSDEGIIEKSYYPVFDNY</sequence>
<dbReference type="RefSeq" id="WP_330106780.1">
    <property type="nucleotide sequence ID" value="NZ_JAZDQT010000001.1"/>
</dbReference>
<accession>A0ABU7I4T6</accession>
<evidence type="ECO:0000313" key="3">
    <source>
        <dbReference type="Proteomes" id="UP001336835"/>
    </source>
</evidence>